<evidence type="ECO:0000313" key="3">
    <source>
        <dbReference type="Proteomes" id="UP001160390"/>
    </source>
</evidence>
<dbReference type="PANTHER" id="PTHR17630:SF44">
    <property type="entry name" value="PROTEIN AIM2"/>
    <property type="match status" value="1"/>
</dbReference>
<dbReference type="Gene3D" id="3.40.50.1820">
    <property type="entry name" value="alpha/beta hydrolase"/>
    <property type="match status" value="1"/>
</dbReference>
<keyword evidence="3" id="KW-1185">Reference proteome</keyword>
<dbReference type="AlphaFoldDB" id="A0AA35QG86"/>
<comment type="caution">
    <text evidence="2">The sequence shown here is derived from an EMBL/GenBank/DDBJ whole genome shotgun (WGS) entry which is preliminary data.</text>
</comment>
<proteinExistence type="predicted"/>
<dbReference type="EMBL" id="CABFNP030002019">
    <property type="protein sequence ID" value="CAI6101468.1"/>
    <property type="molecule type" value="Genomic_DNA"/>
</dbReference>
<dbReference type="PANTHER" id="PTHR17630">
    <property type="entry name" value="DIENELACTONE HYDROLASE"/>
    <property type="match status" value="1"/>
</dbReference>
<dbReference type="InterPro" id="IPR029058">
    <property type="entry name" value="AB_hydrolase_fold"/>
</dbReference>
<dbReference type="Proteomes" id="UP001160390">
    <property type="component" value="Unassembled WGS sequence"/>
</dbReference>
<sequence length="260" mass="28249">MASLAPGRCCSMGALHEGTPNGSSIVIDGSFEAYLAVPPKSVESQSIGILYIPDILGIWQNSKLMADLFATQGYTCLVLDIFNGDPAPLEMPEDFDIMGWLSNGSNGNNPHTPEAIDPIILRGLAHLKSLGLARIGAVGYCLGAKSRLTTSQYVIRHYKNGIECGFIAHPSFVEAEELAAISGPLSIAAAEKDDIFTTEKRHESEKILAKANHRYQINLFSGVEHGFAVRGDPSVKTERFAKDQAFLQAVAWFENYFDTL</sequence>
<dbReference type="SUPFAM" id="SSF53474">
    <property type="entry name" value="alpha/beta-Hydrolases"/>
    <property type="match status" value="1"/>
</dbReference>
<dbReference type="Pfam" id="PF01738">
    <property type="entry name" value="DLH"/>
    <property type="match status" value="1"/>
</dbReference>
<protein>
    <recommendedName>
        <fullName evidence="1">Dienelactone hydrolase domain-containing protein</fullName>
    </recommendedName>
</protein>
<evidence type="ECO:0000259" key="1">
    <source>
        <dbReference type="Pfam" id="PF01738"/>
    </source>
</evidence>
<organism evidence="2 3">
    <name type="scientific">Clonostachys chloroleuca</name>
    <dbReference type="NCBI Taxonomy" id="1926264"/>
    <lineage>
        <taxon>Eukaryota</taxon>
        <taxon>Fungi</taxon>
        <taxon>Dikarya</taxon>
        <taxon>Ascomycota</taxon>
        <taxon>Pezizomycotina</taxon>
        <taxon>Sordariomycetes</taxon>
        <taxon>Hypocreomycetidae</taxon>
        <taxon>Hypocreales</taxon>
        <taxon>Bionectriaceae</taxon>
        <taxon>Clonostachys</taxon>
    </lineage>
</organism>
<reference evidence="2" key="1">
    <citation type="submission" date="2023-01" db="EMBL/GenBank/DDBJ databases">
        <authorList>
            <person name="Piombo E."/>
        </authorList>
    </citation>
    <scope>NUCLEOTIDE SEQUENCE</scope>
</reference>
<gene>
    <name evidence="2" type="ORF">CCHLO57077_00018363</name>
</gene>
<dbReference type="InterPro" id="IPR002925">
    <property type="entry name" value="Dienelactn_hydro"/>
</dbReference>
<feature type="domain" description="Dienelactone hydrolase" evidence="1">
    <location>
        <begin position="31"/>
        <end position="256"/>
    </location>
</feature>
<name>A0AA35QG86_9HYPO</name>
<accession>A0AA35QG86</accession>
<dbReference type="GO" id="GO:0016787">
    <property type="term" value="F:hydrolase activity"/>
    <property type="evidence" value="ECO:0007669"/>
    <property type="project" value="InterPro"/>
</dbReference>
<evidence type="ECO:0000313" key="2">
    <source>
        <dbReference type="EMBL" id="CAI6101468.1"/>
    </source>
</evidence>